<dbReference type="GO" id="GO:0016020">
    <property type="term" value="C:membrane"/>
    <property type="evidence" value="ECO:0007669"/>
    <property type="project" value="UniProtKB-SubCell"/>
</dbReference>
<reference evidence="9" key="1">
    <citation type="journal article" date="2012" name="MBio">
        <title>Comparative genome analysis of Trichophyton rubrum and related dermatophytes reveals candidate genes involved in infection.</title>
        <authorList>
            <person name="Martinez D.A."/>
            <person name="Oliver B.G."/>
            <person name="Graeser Y."/>
            <person name="Goldberg J.M."/>
            <person name="Li W."/>
            <person name="Martinez-Rossi N.M."/>
            <person name="Monod M."/>
            <person name="Shelest E."/>
            <person name="Barton R.C."/>
            <person name="Birch E."/>
            <person name="Brakhage A.A."/>
            <person name="Chen Z."/>
            <person name="Gurr S.J."/>
            <person name="Heiman D."/>
            <person name="Heitman J."/>
            <person name="Kosti I."/>
            <person name="Rossi A."/>
            <person name="Saif S."/>
            <person name="Samalova M."/>
            <person name="Saunders C.W."/>
            <person name="Shea T."/>
            <person name="Summerbell R.C."/>
            <person name="Xu J."/>
            <person name="Young S."/>
            <person name="Zeng Q."/>
            <person name="Birren B.W."/>
            <person name="Cuomo C.A."/>
            <person name="White T.C."/>
        </authorList>
    </citation>
    <scope>NUCLEOTIDE SEQUENCE [LARGE SCALE GENOMIC DNA]</scope>
    <source>
        <strain evidence="9">ATCC MYA-4605 / CBS 113480</strain>
    </source>
</reference>
<evidence type="ECO:0000256" key="5">
    <source>
        <dbReference type="ARBA" id="ARBA00038359"/>
    </source>
</evidence>
<dbReference type="Pfam" id="PF20684">
    <property type="entry name" value="Fung_rhodopsin"/>
    <property type="match status" value="1"/>
</dbReference>
<feature type="domain" description="Rhodopsin" evidence="7">
    <location>
        <begin position="31"/>
        <end position="270"/>
    </location>
</feature>
<evidence type="ECO:0000313" key="8">
    <source>
        <dbReference type="EMBL" id="EEQ32701.1"/>
    </source>
</evidence>
<dbReference type="InterPro" id="IPR052337">
    <property type="entry name" value="SAT4-like"/>
</dbReference>
<feature type="transmembrane region" description="Helical" evidence="6">
    <location>
        <begin position="47"/>
        <end position="67"/>
    </location>
</feature>
<evidence type="ECO:0000256" key="2">
    <source>
        <dbReference type="ARBA" id="ARBA00022692"/>
    </source>
</evidence>
<feature type="transmembrane region" description="Helical" evidence="6">
    <location>
        <begin position="185"/>
        <end position="203"/>
    </location>
</feature>
<gene>
    <name evidence="8" type="ORF">MCYG_05520</name>
</gene>
<dbReference type="OrthoDB" id="444631at2759"/>
<protein>
    <recommendedName>
        <fullName evidence="7">Rhodopsin domain-containing protein</fullName>
    </recommendedName>
</protein>
<evidence type="ECO:0000256" key="4">
    <source>
        <dbReference type="ARBA" id="ARBA00023136"/>
    </source>
</evidence>
<dbReference type="PANTHER" id="PTHR33048">
    <property type="entry name" value="PTH11-LIKE INTEGRAL MEMBRANE PROTEIN (AFU_ORTHOLOGUE AFUA_5G11245)"/>
    <property type="match status" value="1"/>
</dbReference>
<dbReference type="OMA" id="MVDTIWE"/>
<dbReference type="EMBL" id="DS995705">
    <property type="protein sequence ID" value="EEQ32701.1"/>
    <property type="molecule type" value="Genomic_DNA"/>
</dbReference>
<dbReference type="STRING" id="554155.C5FS48"/>
<dbReference type="AlphaFoldDB" id="C5FS48"/>
<dbReference type="VEuPathDB" id="FungiDB:MCYG_05520"/>
<evidence type="ECO:0000259" key="7">
    <source>
        <dbReference type="Pfam" id="PF20684"/>
    </source>
</evidence>
<dbReference type="eggNOG" id="ENOG502SJIJ">
    <property type="taxonomic scope" value="Eukaryota"/>
</dbReference>
<feature type="transmembrane region" description="Helical" evidence="6">
    <location>
        <begin position="249"/>
        <end position="271"/>
    </location>
</feature>
<keyword evidence="2 6" id="KW-0812">Transmembrane</keyword>
<dbReference type="RefSeq" id="XP_002845651.1">
    <property type="nucleotide sequence ID" value="XM_002845605.1"/>
</dbReference>
<accession>C5FS48</accession>
<dbReference type="InterPro" id="IPR049326">
    <property type="entry name" value="Rhodopsin_dom_fungi"/>
</dbReference>
<comment type="subcellular location">
    <subcellularLocation>
        <location evidence="1">Membrane</location>
        <topology evidence="1">Multi-pass membrane protein</topology>
    </subcellularLocation>
</comment>
<evidence type="ECO:0000256" key="3">
    <source>
        <dbReference type="ARBA" id="ARBA00022989"/>
    </source>
</evidence>
<dbReference type="PANTHER" id="PTHR33048:SF47">
    <property type="entry name" value="INTEGRAL MEMBRANE PROTEIN-RELATED"/>
    <property type="match status" value="1"/>
</dbReference>
<proteinExistence type="inferred from homology"/>
<feature type="transmembrane region" description="Helical" evidence="6">
    <location>
        <begin position="215"/>
        <end position="237"/>
    </location>
</feature>
<feature type="transmembrane region" description="Helical" evidence="6">
    <location>
        <begin position="108"/>
        <end position="126"/>
    </location>
</feature>
<keyword evidence="4 6" id="KW-0472">Membrane</keyword>
<keyword evidence="3 6" id="KW-1133">Transmembrane helix</keyword>
<evidence type="ECO:0000256" key="6">
    <source>
        <dbReference type="SAM" id="Phobius"/>
    </source>
</evidence>
<dbReference type="HOGENOM" id="CLU_044100_0_0_1"/>
<keyword evidence="9" id="KW-1185">Reference proteome</keyword>
<organism evidence="8 9">
    <name type="scientific">Arthroderma otae (strain ATCC MYA-4605 / CBS 113480)</name>
    <name type="common">Microsporum canis</name>
    <dbReference type="NCBI Taxonomy" id="554155"/>
    <lineage>
        <taxon>Eukaryota</taxon>
        <taxon>Fungi</taxon>
        <taxon>Dikarya</taxon>
        <taxon>Ascomycota</taxon>
        <taxon>Pezizomycotina</taxon>
        <taxon>Eurotiomycetes</taxon>
        <taxon>Eurotiomycetidae</taxon>
        <taxon>Onygenales</taxon>
        <taxon>Arthrodermataceae</taxon>
        <taxon>Microsporum</taxon>
    </lineage>
</organism>
<sequence>MGAGNTGRLHRGDVIISTAVLFVVCWIAAIARAYIRIRIQKQVSWDDIFLAAGLSCLSIALIIFYTITIDKMYLTLALQFGETAGVTFPPDIIQITFDYQKWVQVTTILLWLAIMSVKFSFLALFKNLVNGIPSLDRYWWVATILNIGIMGYGSVVTHISCPYYYTLENAICLTPSGQRRVSTFLFIHLALDLLGDALVRMIWTVQVRWTQKIALTLSLCLTILMSIVTIIRGAGVYYKGLVDTNWETYWVIICAEIGVCLAAATAFRSFFIARKEYKTMSPTKDFSPKGRWYHLNGDVFRRPIVANEIPRRTEPKVTAMQSVVVESSEPRPAGITALPRLPSPYISPYPEPMASPQSSVFILD</sequence>
<name>C5FS48_ARTOC</name>
<feature type="transmembrane region" description="Helical" evidence="6">
    <location>
        <begin position="138"/>
        <end position="165"/>
    </location>
</feature>
<evidence type="ECO:0000313" key="9">
    <source>
        <dbReference type="Proteomes" id="UP000002035"/>
    </source>
</evidence>
<dbReference type="Proteomes" id="UP000002035">
    <property type="component" value="Unassembled WGS sequence"/>
</dbReference>
<comment type="similarity">
    <text evidence="5">Belongs to the SAT4 family.</text>
</comment>
<dbReference type="GeneID" id="9224658"/>
<evidence type="ECO:0000256" key="1">
    <source>
        <dbReference type="ARBA" id="ARBA00004141"/>
    </source>
</evidence>
<feature type="transmembrane region" description="Helical" evidence="6">
    <location>
        <begin position="14"/>
        <end position="35"/>
    </location>
</feature>